<name>A0ABQ8F2D0_9FUNG</name>
<proteinExistence type="inferred from homology"/>
<evidence type="ECO:0000256" key="2">
    <source>
        <dbReference type="ARBA" id="ARBA00023186"/>
    </source>
</evidence>
<dbReference type="InterPro" id="IPR004640">
    <property type="entry name" value="HscB"/>
</dbReference>
<organism evidence="5 6">
    <name type="scientific">Batrachochytrium salamandrivorans</name>
    <dbReference type="NCBI Taxonomy" id="1357716"/>
    <lineage>
        <taxon>Eukaryota</taxon>
        <taxon>Fungi</taxon>
        <taxon>Fungi incertae sedis</taxon>
        <taxon>Chytridiomycota</taxon>
        <taxon>Chytridiomycota incertae sedis</taxon>
        <taxon>Chytridiomycetes</taxon>
        <taxon>Rhizophydiales</taxon>
        <taxon>Rhizophydiales incertae sedis</taxon>
        <taxon>Batrachochytrium</taxon>
    </lineage>
</organism>
<feature type="domain" description="J" evidence="4">
    <location>
        <begin position="172"/>
        <end position="243"/>
    </location>
</feature>
<gene>
    <name evidence="5" type="ORF">BASA50_010065</name>
</gene>
<evidence type="ECO:0000256" key="3">
    <source>
        <dbReference type="SAM" id="Coils"/>
    </source>
</evidence>
<dbReference type="NCBIfam" id="TIGR00714">
    <property type="entry name" value="hscB"/>
    <property type="match status" value="1"/>
</dbReference>
<feature type="coiled-coil region" evidence="3">
    <location>
        <begin position="256"/>
        <end position="304"/>
    </location>
</feature>
<keyword evidence="3" id="KW-0175">Coiled coil</keyword>
<keyword evidence="2" id="KW-0143">Chaperone</keyword>
<comment type="similarity">
    <text evidence="1">Belongs to the HscB family.</text>
</comment>
<evidence type="ECO:0000256" key="1">
    <source>
        <dbReference type="ARBA" id="ARBA00010476"/>
    </source>
</evidence>
<protein>
    <recommendedName>
        <fullName evidence="4">J domain-containing protein</fullName>
    </recommendedName>
</protein>
<dbReference type="Proteomes" id="UP001648503">
    <property type="component" value="Unassembled WGS sequence"/>
</dbReference>
<dbReference type="PANTHER" id="PTHR14021">
    <property type="entry name" value="IRON-SULFUR CLUSTER CO-CHAPERONE PROTEIN HSCB"/>
    <property type="match status" value="1"/>
</dbReference>
<evidence type="ECO:0000259" key="4">
    <source>
        <dbReference type="PROSITE" id="PS50076"/>
    </source>
</evidence>
<dbReference type="EMBL" id="JAFCIX010000464">
    <property type="protein sequence ID" value="KAH6589411.1"/>
    <property type="molecule type" value="Genomic_DNA"/>
</dbReference>
<dbReference type="SUPFAM" id="SSF47144">
    <property type="entry name" value="HSC20 (HSCB), C-terminal oligomerisation domain"/>
    <property type="match status" value="1"/>
</dbReference>
<dbReference type="InterPro" id="IPR001623">
    <property type="entry name" value="DnaJ_domain"/>
</dbReference>
<dbReference type="SUPFAM" id="SSF46565">
    <property type="entry name" value="Chaperone J-domain"/>
    <property type="match status" value="1"/>
</dbReference>
<accession>A0ABQ8F2D0</accession>
<dbReference type="PANTHER" id="PTHR14021:SF15">
    <property type="entry name" value="IRON-SULFUR CLUSTER CO-CHAPERONE PROTEIN HSCB"/>
    <property type="match status" value="1"/>
</dbReference>
<dbReference type="Gene3D" id="1.20.1280.20">
    <property type="entry name" value="HscB, C-terminal domain"/>
    <property type="match status" value="1"/>
</dbReference>
<evidence type="ECO:0000313" key="6">
    <source>
        <dbReference type="Proteomes" id="UP001648503"/>
    </source>
</evidence>
<dbReference type="InterPro" id="IPR009073">
    <property type="entry name" value="HscB_oligo_C"/>
</dbReference>
<dbReference type="PROSITE" id="PS50076">
    <property type="entry name" value="DNAJ_2"/>
    <property type="match status" value="1"/>
</dbReference>
<comment type="caution">
    <text evidence="5">The sequence shown here is derived from an EMBL/GenBank/DDBJ whole genome shotgun (WGS) entry which is preliminary data.</text>
</comment>
<dbReference type="InterPro" id="IPR036869">
    <property type="entry name" value="J_dom_sf"/>
</dbReference>
<evidence type="ECO:0000313" key="5">
    <source>
        <dbReference type="EMBL" id="KAH6589411.1"/>
    </source>
</evidence>
<sequence length="331" mass="37220">MSIYSTTCSAGLSSTRLLLWSRLLHGITRSSIRRCSAEGHQPHLTLRQSNGWHSCISTLSVSSASPSSGLGPVAVVHRCFHSNAPVASSASKPKITRIAPLPETTNDPVAPVPPSMHCWKCNYYEPPDPPKDIPNAATPQFFCKNVKCAVLQPMQRPPPNHFALLFPERFPRLDDTLAQSGFEIDLIELKQRFRGLQQMLHPDNFSTKSLEERTLSEEQSTLVNKAYQVLRDPLFRAQYLLQIHGIVFEESISTDNSGFLLEIMEIQEEVEDAENDTSKLATLLEQNQARMATVEKQIASYFNKRDLEGAKLSVIQMQYLRTIDTLIKEKE</sequence>
<dbReference type="Gene3D" id="1.10.287.110">
    <property type="entry name" value="DnaJ domain"/>
    <property type="match status" value="1"/>
</dbReference>
<dbReference type="Pfam" id="PF07743">
    <property type="entry name" value="HSCB_C"/>
    <property type="match status" value="1"/>
</dbReference>
<reference evidence="5 6" key="1">
    <citation type="submission" date="2021-02" db="EMBL/GenBank/DDBJ databases">
        <title>Variation within the Batrachochytrium salamandrivorans European outbreak.</title>
        <authorList>
            <person name="Kelly M."/>
            <person name="Pasmans F."/>
            <person name="Shea T.P."/>
            <person name="Munoz J.F."/>
            <person name="Carranza S."/>
            <person name="Cuomo C.A."/>
            <person name="Martel A."/>
        </authorList>
    </citation>
    <scope>NUCLEOTIDE SEQUENCE [LARGE SCALE GENOMIC DNA]</scope>
    <source>
        <strain evidence="5 6">AMFP18/2</strain>
    </source>
</reference>
<dbReference type="CDD" id="cd06257">
    <property type="entry name" value="DnaJ"/>
    <property type="match status" value="1"/>
</dbReference>
<keyword evidence="6" id="KW-1185">Reference proteome</keyword>
<dbReference type="InterPro" id="IPR036386">
    <property type="entry name" value="HscB_C_sf"/>
</dbReference>